<reference evidence="1" key="1">
    <citation type="journal article" date="2022" name="Cell Host Microbe">
        <title>Colonization of the live biotherapeutic product VE303 and modulation of the microbiota and metabolites in healthy volunteers.</title>
        <authorList>
            <person name="Dsouza M."/>
            <person name="Menon R."/>
            <person name="Crossette E."/>
            <person name="Bhattarai S.K."/>
            <person name="Schneider J."/>
            <person name="Kim Y.G."/>
            <person name="Reddy S."/>
            <person name="Caballero S."/>
            <person name="Felix C."/>
            <person name="Cornacchione L."/>
            <person name="Hendrickson J."/>
            <person name="Watson A.R."/>
            <person name="Minot S.S."/>
            <person name="Greenfield N."/>
            <person name="Schopf L."/>
            <person name="Szabady R."/>
            <person name="Patarroyo J."/>
            <person name="Smith W."/>
            <person name="Harrison P."/>
            <person name="Kuijper E.J."/>
            <person name="Kelly C.P."/>
            <person name="Olle B."/>
            <person name="Bobilev D."/>
            <person name="Silber J.L."/>
            <person name="Bucci V."/>
            <person name="Roberts B."/>
            <person name="Faith J."/>
            <person name="Norman J.M."/>
        </authorList>
    </citation>
    <scope>NUCLEOTIDE SEQUENCE</scope>
    <source>
        <strain evidence="1">VE303-04</strain>
    </source>
</reference>
<sequence length="358" mass="43130">MKQFAFYLPQFHRIPENDEWWGSGFTEWRNVKNATPLFKGHMQPKVPLDNNYYNLLNKKTVVEQTALLHKYGLSGLIYYHYYFNGKTLLEKPAENLLSWTDISQPFFFCWANHTWYRSWEGSKEVLIEQTYGTESDWEKHFEYLLPFFKDSRYEKKNNKPLFMIFNSEFQKKKEMFDYFEKKCIENGFSGICIIETCENIDNMDVQQKSKSNQCEYLFLREPTVSRNAYIKSLRYAPIRLIRKLKRLLCGPYVIKFNGNRLFDLMCCYKLGNKSIARGVFFEWDNTPRHSIRGTIITPPDKKRYLQYMDSIKDTEYLFINAWNEWAEGMMLEPTVENKYKYLEWISCWIANDKLRGKR</sequence>
<dbReference type="Gene3D" id="3.20.20.80">
    <property type="entry name" value="Glycosidases"/>
    <property type="match status" value="1"/>
</dbReference>
<keyword evidence="1" id="KW-0378">Hydrolase</keyword>
<proteinExistence type="predicted"/>
<dbReference type="PANTHER" id="PTHR41244">
    <property type="entry name" value="RHAMNAN SYNTHESIS F"/>
    <property type="match status" value="1"/>
</dbReference>
<dbReference type="AlphaFoldDB" id="A0AAW5F504"/>
<evidence type="ECO:0000313" key="2">
    <source>
        <dbReference type="Proteomes" id="UP001203136"/>
    </source>
</evidence>
<accession>A0AAW5F504</accession>
<dbReference type="PANTHER" id="PTHR41244:SF1">
    <property type="entry name" value="GLYCOSYLTRANSFERASE"/>
    <property type="match status" value="1"/>
</dbReference>
<organism evidence="1 2">
    <name type="scientific">Clostridium symbiosum</name>
    <name type="common">Bacteroides symbiosus</name>
    <dbReference type="NCBI Taxonomy" id="1512"/>
    <lineage>
        <taxon>Bacteria</taxon>
        <taxon>Bacillati</taxon>
        <taxon>Bacillota</taxon>
        <taxon>Clostridia</taxon>
        <taxon>Lachnospirales</taxon>
        <taxon>Lachnospiraceae</taxon>
        <taxon>Otoolea</taxon>
    </lineage>
</organism>
<name>A0AAW5F504_CLOSY</name>
<dbReference type="Pfam" id="PF14307">
    <property type="entry name" value="Glyco_tran_WbsX"/>
    <property type="match status" value="1"/>
</dbReference>
<evidence type="ECO:0000313" key="1">
    <source>
        <dbReference type="EMBL" id="MCK0086589.1"/>
    </source>
</evidence>
<comment type="caution">
    <text evidence="1">The sequence shown here is derived from an EMBL/GenBank/DDBJ whole genome shotgun (WGS) entry which is preliminary data.</text>
</comment>
<dbReference type="EMBL" id="JAINVB010000001">
    <property type="protein sequence ID" value="MCK0086589.1"/>
    <property type="molecule type" value="Genomic_DNA"/>
</dbReference>
<protein>
    <submittedName>
        <fullName evidence="1">Glycoside hydrolase family 99-like domain-containing protein</fullName>
    </submittedName>
</protein>
<dbReference type="Proteomes" id="UP001203136">
    <property type="component" value="Unassembled WGS sequence"/>
</dbReference>
<dbReference type="RefSeq" id="WP_003498847.1">
    <property type="nucleotide sequence ID" value="NZ_JADNHH010000011.1"/>
</dbReference>
<gene>
    <name evidence="1" type="ORF">K5I21_12035</name>
</gene>
<dbReference type="InterPro" id="IPR032719">
    <property type="entry name" value="WbsX"/>
</dbReference>
<dbReference type="CDD" id="cd11579">
    <property type="entry name" value="Glyco_tran_WbsX"/>
    <property type="match status" value="1"/>
</dbReference>
<dbReference type="GO" id="GO:0016787">
    <property type="term" value="F:hydrolase activity"/>
    <property type="evidence" value="ECO:0007669"/>
    <property type="project" value="UniProtKB-KW"/>
</dbReference>